<dbReference type="Pfam" id="PF08220">
    <property type="entry name" value="HTH_DeoR"/>
    <property type="match status" value="1"/>
</dbReference>
<dbReference type="PANTHER" id="PTHR30363">
    <property type="entry name" value="HTH-TYPE TRANSCRIPTIONAL REGULATOR SRLR-RELATED"/>
    <property type="match status" value="1"/>
</dbReference>
<evidence type="ECO:0000259" key="4">
    <source>
        <dbReference type="PROSITE" id="PS51000"/>
    </source>
</evidence>
<accession>A0A3D4S4A2</accession>
<dbReference type="SMART" id="SM01134">
    <property type="entry name" value="DeoRC"/>
    <property type="match status" value="1"/>
</dbReference>
<dbReference type="Gene3D" id="1.10.10.10">
    <property type="entry name" value="Winged helix-like DNA-binding domain superfamily/Winged helix DNA-binding domain"/>
    <property type="match status" value="1"/>
</dbReference>
<dbReference type="Pfam" id="PF00455">
    <property type="entry name" value="DeoRC"/>
    <property type="match status" value="1"/>
</dbReference>
<evidence type="ECO:0000256" key="2">
    <source>
        <dbReference type="ARBA" id="ARBA00023125"/>
    </source>
</evidence>
<dbReference type="PRINTS" id="PR00037">
    <property type="entry name" value="HTHLACR"/>
</dbReference>
<dbReference type="PROSITE" id="PS00894">
    <property type="entry name" value="HTH_DEOR_1"/>
    <property type="match status" value="1"/>
</dbReference>
<evidence type="ECO:0000256" key="3">
    <source>
        <dbReference type="ARBA" id="ARBA00023163"/>
    </source>
</evidence>
<dbReference type="AlphaFoldDB" id="A0A3D4S4A2"/>
<reference evidence="5 6" key="1">
    <citation type="journal article" date="2018" name="Nat. Biotechnol.">
        <title>A standardized bacterial taxonomy based on genome phylogeny substantially revises the tree of life.</title>
        <authorList>
            <person name="Parks D.H."/>
            <person name="Chuvochina M."/>
            <person name="Waite D.W."/>
            <person name="Rinke C."/>
            <person name="Skarshewski A."/>
            <person name="Chaumeil P.A."/>
            <person name="Hugenholtz P."/>
        </authorList>
    </citation>
    <scope>NUCLEOTIDE SEQUENCE [LARGE SCALE GENOMIC DNA]</scope>
    <source>
        <strain evidence="5">UBA11306</strain>
    </source>
</reference>
<gene>
    <name evidence="5" type="ORF">DIW15_01755</name>
</gene>
<dbReference type="PROSITE" id="PS51000">
    <property type="entry name" value="HTH_DEOR_2"/>
    <property type="match status" value="1"/>
</dbReference>
<feature type="domain" description="HTH deoR-type" evidence="4">
    <location>
        <begin position="3"/>
        <end position="58"/>
    </location>
</feature>
<name>A0A3D4S4A2_9ENTE</name>
<dbReference type="InterPro" id="IPR050313">
    <property type="entry name" value="Carb_Metab_HTH_regulators"/>
</dbReference>
<proteinExistence type="predicted"/>
<dbReference type="EMBL" id="DQHO01000013">
    <property type="protein sequence ID" value="HCS93418.1"/>
    <property type="molecule type" value="Genomic_DNA"/>
</dbReference>
<evidence type="ECO:0000313" key="5">
    <source>
        <dbReference type="EMBL" id="HCS93418.1"/>
    </source>
</evidence>
<dbReference type="InterPro" id="IPR036390">
    <property type="entry name" value="WH_DNA-bd_sf"/>
</dbReference>
<keyword evidence="3" id="KW-0804">Transcription</keyword>
<dbReference type="SUPFAM" id="SSF100950">
    <property type="entry name" value="NagB/RpiA/CoA transferase-like"/>
    <property type="match status" value="1"/>
</dbReference>
<dbReference type="InterPro" id="IPR018356">
    <property type="entry name" value="Tscrpt_reg_HTH_DeoR_CS"/>
</dbReference>
<dbReference type="PANTHER" id="PTHR30363:SF56">
    <property type="entry name" value="TRANSCRIPTIONAL REGULATOR, DEOR FAMILY"/>
    <property type="match status" value="1"/>
</dbReference>
<dbReference type="GO" id="GO:0003700">
    <property type="term" value="F:DNA-binding transcription factor activity"/>
    <property type="evidence" value="ECO:0007669"/>
    <property type="project" value="InterPro"/>
</dbReference>
<dbReference type="Proteomes" id="UP000262195">
    <property type="component" value="Unassembled WGS sequence"/>
</dbReference>
<dbReference type="SMART" id="SM00420">
    <property type="entry name" value="HTH_DEOR"/>
    <property type="match status" value="1"/>
</dbReference>
<evidence type="ECO:0000313" key="6">
    <source>
        <dbReference type="Proteomes" id="UP000262195"/>
    </source>
</evidence>
<organism evidence="5 6">
    <name type="scientific">Bavariicoccus seileri</name>
    <dbReference type="NCBI Taxonomy" id="549685"/>
    <lineage>
        <taxon>Bacteria</taxon>
        <taxon>Bacillati</taxon>
        <taxon>Bacillota</taxon>
        <taxon>Bacilli</taxon>
        <taxon>Lactobacillales</taxon>
        <taxon>Enterococcaceae</taxon>
        <taxon>Bavariicoccus</taxon>
    </lineage>
</organism>
<dbReference type="InterPro" id="IPR037171">
    <property type="entry name" value="NagB/RpiA_transferase-like"/>
</dbReference>
<dbReference type="InterPro" id="IPR001034">
    <property type="entry name" value="DeoR_HTH"/>
</dbReference>
<keyword evidence="1" id="KW-0805">Transcription regulation</keyword>
<evidence type="ECO:0000256" key="1">
    <source>
        <dbReference type="ARBA" id="ARBA00023015"/>
    </source>
</evidence>
<protein>
    <submittedName>
        <fullName evidence="5">DeoR/GlpR transcriptional regulator</fullName>
    </submittedName>
</protein>
<dbReference type="GO" id="GO:0003677">
    <property type="term" value="F:DNA binding"/>
    <property type="evidence" value="ECO:0007669"/>
    <property type="project" value="UniProtKB-KW"/>
</dbReference>
<comment type="caution">
    <text evidence="5">The sequence shown here is derived from an EMBL/GenBank/DDBJ whole genome shotgun (WGS) entry which is preliminary data.</text>
</comment>
<keyword evidence="2" id="KW-0238">DNA-binding</keyword>
<dbReference type="SUPFAM" id="SSF46785">
    <property type="entry name" value="Winged helix' DNA-binding domain"/>
    <property type="match status" value="1"/>
</dbReference>
<dbReference type="STRING" id="1121105.GCA_000421665_00020"/>
<sequence>MFANERRSSILKWLNDRRQLSVKELVRLTHASPATVRRDLDYLAEAGKIIRVHGGASLKQDATSLFSENEFEQKVQEFSSEKQRIGHAIAQLINENDYNAIYFDAGTSVLAVIPYLDRTDLFVITNGLHHVFPLISKGAHVILLGGTVKPTTQAVVGPQAISQLSHYNLDLSVIGVNAIDEENGLMTPDVNEAELKRVAITQAERTIVAADHSKFNQRSLHSFASLPEVTIMTDDVLPEYKAFKNIKEAR</sequence>
<dbReference type="InterPro" id="IPR036388">
    <property type="entry name" value="WH-like_DNA-bd_sf"/>
</dbReference>
<dbReference type="Gene3D" id="3.40.50.1360">
    <property type="match status" value="1"/>
</dbReference>
<dbReference type="InterPro" id="IPR014036">
    <property type="entry name" value="DeoR-like_C"/>
</dbReference>